<dbReference type="GeneID" id="77188079"/>
<dbReference type="Proteomes" id="UP001163283">
    <property type="component" value="Chromosome"/>
</dbReference>
<dbReference type="EMBL" id="CP087781">
    <property type="protein sequence ID" value="UZA50879.1"/>
    <property type="molecule type" value="Genomic_DNA"/>
</dbReference>
<keyword evidence="4" id="KW-1185">Reference proteome</keyword>
<evidence type="ECO:0000313" key="3">
    <source>
        <dbReference type="Proteomes" id="UP001163283"/>
    </source>
</evidence>
<sequence length="75" mass="8604">MKVETYKETYRSPVVQILVPAEFQMGDFEVSFTKITTPTEPTKLKNQPNPALKGLMTFYGDIMSPTTDIEDWELD</sequence>
<name>A0AAQ2Q1D6_MORBO</name>
<accession>A0AAQ2Q1D6</accession>
<dbReference type="Proteomes" id="UP001163632">
    <property type="component" value="Chromosome"/>
</dbReference>
<evidence type="ECO:0000313" key="4">
    <source>
        <dbReference type="Proteomes" id="UP001163632"/>
    </source>
</evidence>
<reference evidence="2 3" key="1">
    <citation type="journal article" date="2022" name="BMC Microbiol.">
        <title>Whole genome sequencing of Moraxella bovis strains from North America reveals two genotypes with different genetic determinants.</title>
        <authorList>
            <person name="Wynn E.L."/>
            <person name="Hille M.M."/>
            <person name="Loy J.D."/>
            <person name="Schuller G."/>
            <person name="Kuhn K.L."/>
            <person name="Dickey A.M."/>
            <person name="Bono J.L."/>
            <person name="Clawson M.L."/>
        </authorList>
    </citation>
    <scope>NUCLEOTIDE SEQUENCE [LARGE SCALE GENOMIC DNA]</scope>
    <source>
        <strain evidence="1">SAM102599</strain>
        <strain evidence="2 3">SAM57978</strain>
    </source>
</reference>
<dbReference type="EMBL" id="CP087830">
    <property type="protein sequence ID" value="UZA02344.1"/>
    <property type="molecule type" value="Genomic_DNA"/>
</dbReference>
<organism evidence="2 3">
    <name type="scientific">Moraxella bovis</name>
    <dbReference type="NCBI Taxonomy" id="476"/>
    <lineage>
        <taxon>Bacteria</taxon>
        <taxon>Pseudomonadati</taxon>
        <taxon>Pseudomonadota</taxon>
        <taxon>Gammaproteobacteria</taxon>
        <taxon>Moraxellales</taxon>
        <taxon>Moraxellaceae</taxon>
        <taxon>Moraxella</taxon>
    </lineage>
</organism>
<dbReference type="RefSeq" id="WP_078273577.1">
    <property type="nucleotide sequence ID" value="NZ_CP087765.1"/>
</dbReference>
<dbReference type="AlphaFoldDB" id="A0AAQ2Q1D6"/>
<gene>
    <name evidence="1" type="ORF">LP092_10220</name>
    <name evidence="2" type="ORF">LP129_10175</name>
</gene>
<evidence type="ECO:0000313" key="2">
    <source>
        <dbReference type="EMBL" id="UZA50879.1"/>
    </source>
</evidence>
<protein>
    <submittedName>
        <fullName evidence="2">Uncharacterized protein</fullName>
    </submittedName>
</protein>
<proteinExistence type="predicted"/>
<evidence type="ECO:0000313" key="1">
    <source>
        <dbReference type="EMBL" id="UZA02344.1"/>
    </source>
</evidence>